<protein>
    <submittedName>
        <fullName evidence="1">Uncharacterized protein</fullName>
    </submittedName>
</protein>
<evidence type="ECO:0000313" key="1">
    <source>
        <dbReference type="EMBL" id="GIY58349.1"/>
    </source>
</evidence>
<organism evidence="1 2">
    <name type="scientific">Caerostris extrusa</name>
    <name type="common">Bark spider</name>
    <name type="synonym">Caerostris bankana</name>
    <dbReference type="NCBI Taxonomy" id="172846"/>
    <lineage>
        <taxon>Eukaryota</taxon>
        <taxon>Metazoa</taxon>
        <taxon>Ecdysozoa</taxon>
        <taxon>Arthropoda</taxon>
        <taxon>Chelicerata</taxon>
        <taxon>Arachnida</taxon>
        <taxon>Araneae</taxon>
        <taxon>Araneomorphae</taxon>
        <taxon>Entelegynae</taxon>
        <taxon>Araneoidea</taxon>
        <taxon>Araneidae</taxon>
        <taxon>Caerostris</taxon>
    </lineage>
</organism>
<name>A0AAV4UKU7_CAEEX</name>
<accession>A0AAV4UKU7</accession>
<evidence type="ECO:0000313" key="2">
    <source>
        <dbReference type="Proteomes" id="UP001054945"/>
    </source>
</evidence>
<dbReference type="Proteomes" id="UP001054945">
    <property type="component" value="Unassembled WGS sequence"/>
</dbReference>
<dbReference type="AlphaFoldDB" id="A0AAV4UKU7"/>
<dbReference type="EMBL" id="BPLR01013048">
    <property type="protein sequence ID" value="GIY58349.1"/>
    <property type="molecule type" value="Genomic_DNA"/>
</dbReference>
<gene>
    <name evidence="1" type="ORF">CEXT_462251</name>
</gene>
<proteinExistence type="predicted"/>
<comment type="caution">
    <text evidence="1">The sequence shown here is derived from an EMBL/GenBank/DDBJ whole genome shotgun (WGS) entry which is preliminary data.</text>
</comment>
<keyword evidence="2" id="KW-1185">Reference proteome</keyword>
<reference evidence="1 2" key="1">
    <citation type="submission" date="2021-06" db="EMBL/GenBank/DDBJ databases">
        <title>Caerostris extrusa draft genome.</title>
        <authorList>
            <person name="Kono N."/>
            <person name="Arakawa K."/>
        </authorList>
    </citation>
    <scope>NUCLEOTIDE SEQUENCE [LARGE SCALE GENOMIC DNA]</scope>
</reference>
<sequence length="121" mass="14014">MRERVFCASKRDQLLAELPCCPASASYENCLGPQKKQIELENLAYSHAFEFSKHIDDLTTHSYLQQRSIPFGILLPLAVELPKISPYNPQWRKSFAKYRLGRNVMKKTSQEKKEKKKGKNV</sequence>